<evidence type="ECO:0000256" key="9">
    <source>
        <dbReference type="ARBA" id="ARBA00052017"/>
    </source>
</evidence>
<dbReference type="AlphaFoldDB" id="A0A1T0CJS9"/>
<dbReference type="PANTHER" id="PTHR11067">
    <property type="entry name" value="INOSINE TRIPHOSPHATE PYROPHOSPHATASE/HAM1 PROTEIN"/>
    <property type="match status" value="1"/>
</dbReference>
<keyword evidence="7 10" id="KW-0546">Nucleotide metabolism</keyword>
<comment type="catalytic activity">
    <reaction evidence="8 10">
        <text>dITP + H2O = dIMP + diphosphate + H(+)</text>
        <dbReference type="Rhea" id="RHEA:28342"/>
        <dbReference type="ChEBI" id="CHEBI:15377"/>
        <dbReference type="ChEBI" id="CHEBI:15378"/>
        <dbReference type="ChEBI" id="CHEBI:33019"/>
        <dbReference type="ChEBI" id="CHEBI:61194"/>
        <dbReference type="ChEBI" id="CHEBI:61382"/>
        <dbReference type="EC" id="3.6.1.66"/>
    </reaction>
</comment>
<evidence type="ECO:0000313" key="12">
    <source>
        <dbReference type="Proteomes" id="UP000191094"/>
    </source>
</evidence>
<evidence type="ECO:0000256" key="5">
    <source>
        <dbReference type="ARBA" id="ARBA00022801"/>
    </source>
</evidence>
<comment type="catalytic activity">
    <reaction evidence="10">
        <text>ITP + H2O = IMP + diphosphate + H(+)</text>
        <dbReference type="Rhea" id="RHEA:29399"/>
        <dbReference type="ChEBI" id="CHEBI:15377"/>
        <dbReference type="ChEBI" id="CHEBI:15378"/>
        <dbReference type="ChEBI" id="CHEBI:33019"/>
        <dbReference type="ChEBI" id="CHEBI:58053"/>
        <dbReference type="ChEBI" id="CHEBI:61402"/>
        <dbReference type="EC" id="3.6.1.66"/>
    </reaction>
</comment>
<dbReference type="InterPro" id="IPR002637">
    <property type="entry name" value="RdgB/HAM1"/>
</dbReference>
<feature type="binding site" evidence="10">
    <location>
        <begin position="212"/>
        <end position="213"/>
    </location>
    <ligand>
        <name>substrate</name>
    </ligand>
</feature>
<gene>
    <name evidence="11" type="ORF">B0682_01975</name>
</gene>
<keyword evidence="4 10" id="KW-0547">Nucleotide-binding</keyword>
<dbReference type="HAMAP" id="MF_01405">
    <property type="entry name" value="Non_canon_purine_NTPase"/>
    <property type="match status" value="1"/>
</dbReference>
<evidence type="ECO:0000256" key="6">
    <source>
        <dbReference type="ARBA" id="ARBA00022842"/>
    </source>
</evidence>
<proteinExistence type="inferred from homology"/>
<dbReference type="GO" id="GO:0036222">
    <property type="term" value="F:XTP diphosphatase activity"/>
    <property type="evidence" value="ECO:0007669"/>
    <property type="project" value="UniProtKB-UniRule"/>
</dbReference>
<comment type="caution">
    <text evidence="11">The sequence shown here is derived from an EMBL/GenBank/DDBJ whole genome shotgun (WGS) entry which is preliminary data.</text>
</comment>
<dbReference type="InterPro" id="IPR020922">
    <property type="entry name" value="dITP/XTP_pyrophosphatase"/>
</dbReference>
<evidence type="ECO:0000256" key="7">
    <source>
        <dbReference type="ARBA" id="ARBA00023080"/>
    </source>
</evidence>
<comment type="caution">
    <text evidence="10">Lacks conserved residue(s) required for the propagation of feature annotation.</text>
</comment>
<feature type="active site" description="Proton acceptor" evidence="10">
    <location>
        <position position="71"/>
    </location>
</feature>
<dbReference type="OrthoDB" id="9807456at2"/>
<dbReference type="InterPro" id="IPR029001">
    <property type="entry name" value="ITPase-like_fam"/>
</dbReference>
<keyword evidence="12" id="KW-1185">Reference proteome</keyword>
<comment type="similarity">
    <text evidence="1 10">Belongs to the HAM1 NTPase family.</text>
</comment>
<dbReference type="GO" id="GO:0005829">
    <property type="term" value="C:cytosol"/>
    <property type="evidence" value="ECO:0007669"/>
    <property type="project" value="TreeGrafter"/>
</dbReference>
<feature type="binding site" evidence="10">
    <location>
        <begin position="184"/>
        <end position="187"/>
    </location>
    <ligand>
        <name>substrate</name>
    </ligand>
</feature>
<dbReference type="PANTHER" id="PTHR11067:SF9">
    <property type="entry name" value="INOSINE TRIPHOSPHATE PYROPHOSPHATASE"/>
    <property type="match status" value="1"/>
</dbReference>
<accession>A0A1T0CJS9</accession>
<evidence type="ECO:0000313" key="11">
    <source>
        <dbReference type="EMBL" id="OOS22574.1"/>
    </source>
</evidence>
<comment type="subunit">
    <text evidence="2 10">Homodimer.</text>
</comment>
<dbReference type="Pfam" id="PF01725">
    <property type="entry name" value="Ham1p_like"/>
    <property type="match status" value="1"/>
</dbReference>
<evidence type="ECO:0000256" key="3">
    <source>
        <dbReference type="ARBA" id="ARBA00022723"/>
    </source>
</evidence>
<name>A0A1T0CJS9_9GAMM</name>
<organism evidence="11 12">
    <name type="scientific">Lwoffella lincolnii</name>
    <dbReference type="NCBI Taxonomy" id="90241"/>
    <lineage>
        <taxon>Bacteria</taxon>
        <taxon>Pseudomonadati</taxon>
        <taxon>Pseudomonadota</taxon>
        <taxon>Gammaproteobacteria</taxon>
        <taxon>Moraxellales</taxon>
        <taxon>Moraxellaceae</taxon>
        <taxon>Lwoffella</taxon>
    </lineage>
</organism>
<dbReference type="SUPFAM" id="SSF52972">
    <property type="entry name" value="ITPase-like"/>
    <property type="match status" value="1"/>
</dbReference>
<feature type="binding site" evidence="10">
    <location>
        <position position="71"/>
    </location>
    <ligand>
        <name>Mg(2+)</name>
        <dbReference type="ChEBI" id="CHEBI:18420"/>
    </ligand>
</feature>
<evidence type="ECO:0000256" key="1">
    <source>
        <dbReference type="ARBA" id="ARBA00008023"/>
    </source>
</evidence>
<evidence type="ECO:0000256" key="4">
    <source>
        <dbReference type="ARBA" id="ARBA00022741"/>
    </source>
</evidence>
<dbReference type="STRING" id="90241.B0682_01975"/>
<evidence type="ECO:0000256" key="10">
    <source>
        <dbReference type="HAMAP-Rule" id="MF_01405"/>
    </source>
</evidence>
<comment type="catalytic activity">
    <reaction evidence="9 10">
        <text>XTP + H2O = XMP + diphosphate + H(+)</text>
        <dbReference type="Rhea" id="RHEA:28610"/>
        <dbReference type="ChEBI" id="CHEBI:15377"/>
        <dbReference type="ChEBI" id="CHEBI:15378"/>
        <dbReference type="ChEBI" id="CHEBI:33019"/>
        <dbReference type="ChEBI" id="CHEBI:57464"/>
        <dbReference type="ChEBI" id="CHEBI:61314"/>
        <dbReference type="EC" id="3.6.1.66"/>
    </reaction>
</comment>
<feature type="binding site" evidence="10">
    <location>
        <position position="207"/>
    </location>
    <ligand>
        <name>substrate</name>
    </ligand>
</feature>
<reference evidence="11 12" key="1">
    <citation type="submission" date="2017-02" db="EMBL/GenBank/DDBJ databases">
        <title>Draft genome sequence of Moraxella lincolnii CCUG 9405T type strain.</title>
        <authorList>
            <person name="Salva-Serra F."/>
            <person name="Engstrom-Jakobsson H."/>
            <person name="Thorell K."/>
            <person name="Jaen-Luchoro D."/>
            <person name="Gonzales-Siles L."/>
            <person name="Karlsson R."/>
            <person name="Yazdan S."/>
            <person name="Boulund F."/>
            <person name="Johnning A."/>
            <person name="Engstrand L."/>
            <person name="Kristiansson E."/>
            <person name="Moore E."/>
        </authorList>
    </citation>
    <scope>NUCLEOTIDE SEQUENCE [LARGE SCALE GENOMIC DNA]</scope>
    <source>
        <strain evidence="11 12">CCUG 9405</strain>
    </source>
</reference>
<evidence type="ECO:0000256" key="2">
    <source>
        <dbReference type="ARBA" id="ARBA00011738"/>
    </source>
</evidence>
<dbReference type="GO" id="GO:0009146">
    <property type="term" value="P:purine nucleoside triphosphate catabolic process"/>
    <property type="evidence" value="ECO:0007669"/>
    <property type="project" value="UniProtKB-UniRule"/>
</dbReference>
<protein>
    <recommendedName>
        <fullName evidence="10">dITP/XTP pyrophosphatase</fullName>
        <ecNumber evidence="10">3.6.1.66</ecNumber>
    </recommendedName>
    <alternativeName>
        <fullName evidence="10">Non-canonical purine NTP pyrophosphatase</fullName>
    </alternativeName>
    <alternativeName>
        <fullName evidence="10">Non-standard purine NTP pyrophosphatase</fullName>
    </alternativeName>
    <alternativeName>
        <fullName evidence="10">Nucleoside-triphosphate diphosphatase</fullName>
    </alternativeName>
    <alternativeName>
        <fullName evidence="10">Nucleoside-triphosphate pyrophosphatase</fullName>
        <shortName evidence="10">NTPase</shortName>
    </alternativeName>
</protein>
<keyword evidence="3 10" id="KW-0479">Metal-binding</keyword>
<dbReference type="GO" id="GO:0046872">
    <property type="term" value="F:metal ion binding"/>
    <property type="evidence" value="ECO:0007669"/>
    <property type="project" value="UniProtKB-KW"/>
</dbReference>
<dbReference type="CDD" id="cd00515">
    <property type="entry name" value="HAM1"/>
    <property type="match status" value="1"/>
</dbReference>
<dbReference type="GO" id="GO:0000166">
    <property type="term" value="F:nucleotide binding"/>
    <property type="evidence" value="ECO:0007669"/>
    <property type="project" value="UniProtKB-KW"/>
</dbReference>
<dbReference type="EC" id="3.6.1.66" evidence="10"/>
<evidence type="ECO:0000256" key="8">
    <source>
        <dbReference type="ARBA" id="ARBA00051875"/>
    </source>
</evidence>
<dbReference type="GO" id="GO:0009117">
    <property type="term" value="P:nucleotide metabolic process"/>
    <property type="evidence" value="ECO:0007669"/>
    <property type="project" value="UniProtKB-KW"/>
</dbReference>
<dbReference type="RefSeq" id="WP_078306426.1">
    <property type="nucleotide sequence ID" value="NZ_CP147511.1"/>
</dbReference>
<keyword evidence="6 10" id="KW-0460">Magnesium</keyword>
<dbReference type="FunFam" id="3.90.950.10:FF:000001">
    <property type="entry name" value="dITP/XTP pyrophosphatase"/>
    <property type="match status" value="1"/>
</dbReference>
<dbReference type="GO" id="GO:0035870">
    <property type="term" value="F:dITP diphosphatase activity"/>
    <property type="evidence" value="ECO:0007669"/>
    <property type="project" value="UniProtKB-UniRule"/>
</dbReference>
<feature type="binding site" evidence="10">
    <location>
        <position position="72"/>
    </location>
    <ligand>
        <name>substrate</name>
    </ligand>
</feature>
<sequence length="230" mass="25207">MQKWVLASNNAGKLQELQQLFNQKQLSVSLVPQAQLGVTEAIEDGLSYIENALIKARHASNMSGLPAIADDSGLSVPVLGGKPGIYSARYASQSDRERLGIGQNIDQDTANITKLLAELSPHRPSLTNADFTEQRATNHHNSPITAMFVCVLVMVRYADDPLPLIAQGFWHGQITDKPMGDQGFGYDPVFWLPQQGMSAAQLDQASKNRLSHRGQACHNLLQQICTFIDL</sequence>
<dbReference type="GO" id="GO:0017111">
    <property type="term" value="F:ribonucleoside triphosphate phosphatase activity"/>
    <property type="evidence" value="ECO:0007669"/>
    <property type="project" value="InterPro"/>
</dbReference>
<comment type="function">
    <text evidence="10">Pyrophosphatase that catalyzes the hydrolysis of nucleoside triphosphates to their monophosphate derivatives, with a high preference for the non-canonical purine nucleotides XTP (xanthosine triphosphate), dITP (deoxyinosine triphosphate) and ITP. Seems to function as a house-cleaning enzyme that removes non-canonical purine nucleotides from the nucleotide pool, thus preventing their incorporation into DNA/RNA and avoiding chromosomal lesions.</text>
</comment>
<dbReference type="Proteomes" id="UP000191094">
    <property type="component" value="Unassembled WGS sequence"/>
</dbReference>
<dbReference type="EMBL" id="MUYT01000002">
    <property type="protein sequence ID" value="OOS22574.1"/>
    <property type="molecule type" value="Genomic_DNA"/>
</dbReference>
<dbReference type="GO" id="GO:0036220">
    <property type="term" value="F:ITP diphosphatase activity"/>
    <property type="evidence" value="ECO:0007669"/>
    <property type="project" value="UniProtKB-UniRule"/>
</dbReference>
<feature type="binding site" evidence="10">
    <location>
        <begin position="8"/>
        <end position="13"/>
    </location>
    <ligand>
        <name>substrate</name>
    </ligand>
</feature>
<comment type="cofactor">
    <cofactor evidence="10">
        <name>Mg(2+)</name>
        <dbReference type="ChEBI" id="CHEBI:18420"/>
    </cofactor>
    <text evidence="10">Binds 1 Mg(2+) ion per subunit.</text>
</comment>
<keyword evidence="5 10" id="KW-0378">Hydrolase</keyword>
<dbReference type="Gene3D" id="3.90.950.10">
    <property type="match status" value="1"/>
</dbReference>